<evidence type="ECO:0000313" key="2">
    <source>
        <dbReference type="EnsemblPlants" id="PGSC0003DMT400095087"/>
    </source>
</evidence>
<dbReference type="AlphaFoldDB" id="M1DVJ9"/>
<reference evidence="2" key="2">
    <citation type="submission" date="2015-06" db="UniProtKB">
        <authorList>
            <consortium name="EnsemblPlants"/>
        </authorList>
    </citation>
    <scope>IDENTIFICATION</scope>
    <source>
        <strain evidence="2">DM1-3 516 R44</strain>
    </source>
</reference>
<dbReference type="InParanoid" id="M1DVJ9"/>
<dbReference type="Proteomes" id="UP000011115">
    <property type="component" value="Unassembled WGS sequence"/>
</dbReference>
<feature type="compositionally biased region" description="Basic and acidic residues" evidence="1">
    <location>
        <begin position="72"/>
        <end position="82"/>
    </location>
</feature>
<evidence type="ECO:0000256" key="1">
    <source>
        <dbReference type="SAM" id="MobiDB-lite"/>
    </source>
</evidence>
<organism evidence="2 3">
    <name type="scientific">Solanum tuberosum</name>
    <name type="common">Potato</name>
    <dbReference type="NCBI Taxonomy" id="4113"/>
    <lineage>
        <taxon>Eukaryota</taxon>
        <taxon>Viridiplantae</taxon>
        <taxon>Streptophyta</taxon>
        <taxon>Embryophyta</taxon>
        <taxon>Tracheophyta</taxon>
        <taxon>Spermatophyta</taxon>
        <taxon>Magnoliopsida</taxon>
        <taxon>eudicotyledons</taxon>
        <taxon>Gunneridae</taxon>
        <taxon>Pentapetalae</taxon>
        <taxon>asterids</taxon>
        <taxon>lamiids</taxon>
        <taxon>Solanales</taxon>
        <taxon>Solanaceae</taxon>
        <taxon>Solanoideae</taxon>
        <taxon>Solaneae</taxon>
        <taxon>Solanum</taxon>
    </lineage>
</organism>
<keyword evidence="3" id="KW-1185">Reference proteome</keyword>
<feature type="region of interest" description="Disordered" evidence="1">
    <location>
        <begin position="70"/>
        <end position="93"/>
    </location>
</feature>
<name>M1DVJ9_SOLTU</name>
<accession>M1DVJ9</accession>
<sequence length="129" mass="13924">MPVVVLGPVATGSRVLDQQAYHGSCEGPRTVKVDVVLHLCWWTSGSGLQTLPWTVVKTTAYERLRGLISGLRDSKSPPREPVHPVMWSMSREGSRGPPLLGNLPFLGAHWKIGRAKGPHGESPSALGEP</sequence>
<proteinExistence type="predicted"/>
<dbReference type="EnsemblPlants" id="PGSC0003DMT400095087">
    <property type="protein sequence ID" value="PGSC0003DMT400095087"/>
    <property type="gene ID" value="PGSC0003DMG400044658"/>
</dbReference>
<protein>
    <submittedName>
        <fullName evidence="2">Uncharacterized protein</fullName>
    </submittedName>
</protein>
<reference evidence="3" key="1">
    <citation type="journal article" date="2011" name="Nature">
        <title>Genome sequence and analysis of the tuber crop potato.</title>
        <authorList>
            <consortium name="The Potato Genome Sequencing Consortium"/>
        </authorList>
    </citation>
    <scope>NUCLEOTIDE SEQUENCE [LARGE SCALE GENOMIC DNA]</scope>
    <source>
        <strain evidence="3">cv. DM1-3 516 R44</strain>
    </source>
</reference>
<dbReference type="HOGENOM" id="CLU_1952634_0_0_1"/>
<dbReference type="PaxDb" id="4113-PGSC0003DMT400095087"/>
<dbReference type="Gramene" id="PGSC0003DMT400095087">
    <property type="protein sequence ID" value="PGSC0003DMT400095087"/>
    <property type="gene ID" value="PGSC0003DMG400044658"/>
</dbReference>
<evidence type="ECO:0000313" key="3">
    <source>
        <dbReference type="Proteomes" id="UP000011115"/>
    </source>
</evidence>